<dbReference type="InterPro" id="IPR012944">
    <property type="entry name" value="SusD_RagB_dom"/>
</dbReference>
<gene>
    <name evidence="7" type="ORF">HPS56_01600</name>
</gene>
<keyword evidence="3" id="KW-0732">Signal</keyword>
<proteinExistence type="inferred from homology"/>
<keyword evidence="8" id="KW-1185">Reference proteome</keyword>
<evidence type="ECO:0000313" key="7">
    <source>
        <dbReference type="EMBL" id="NPD91067.1"/>
    </source>
</evidence>
<organism evidence="7 8">
    <name type="scientific">Xylanibacter muris</name>
    <dbReference type="NCBI Taxonomy" id="2736290"/>
    <lineage>
        <taxon>Bacteria</taxon>
        <taxon>Pseudomonadati</taxon>
        <taxon>Bacteroidota</taxon>
        <taxon>Bacteroidia</taxon>
        <taxon>Bacteroidales</taxon>
        <taxon>Prevotellaceae</taxon>
        <taxon>Xylanibacter</taxon>
    </lineage>
</organism>
<comment type="subcellular location">
    <subcellularLocation>
        <location evidence="1">Cell outer membrane</location>
    </subcellularLocation>
</comment>
<evidence type="ECO:0000259" key="6">
    <source>
        <dbReference type="Pfam" id="PF07980"/>
    </source>
</evidence>
<dbReference type="PROSITE" id="PS51257">
    <property type="entry name" value="PROKAR_LIPOPROTEIN"/>
    <property type="match status" value="1"/>
</dbReference>
<protein>
    <submittedName>
        <fullName evidence="7">RagB/SusD family nutrient uptake outer membrane protein</fullName>
    </submittedName>
</protein>
<evidence type="ECO:0000256" key="1">
    <source>
        <dbReference type="ARBA" id="ARBA00004442"/>
    </source>
</evidence>
<keyword evidence="5" id="KW-0998">Cell outer membrane</keyword>
<comment type="caution">
    <text evidence="7">The sequence shown here is derived from an EMBL/GenBank/DDBJ whole genome shotgun (WGS) entry which is preliminary data.</text>
</comment>
<dbReference type="RefSeq" id="WP_172272778.1">
    <property type="nucleotide sequence ID" value="NZ_CASGMU010000001.1"/>
</dbReference>
<evidence type="ECO:0000256" key="4">
    <source>
        <dbReference type="ARBA" id="ARBA00023136"/>
    </source>
</evidence>
<dbReference type="InterPro" id="IPR011990">
    <property type="entry name" value="TPR-like_helical_dom_sf"/>
</dbReference>
<feature type="domain" description="RagB/SusD" evidence="6">
    <location>
        <begin position="373"/>
        <end position="546"/>
    </location>
</feature>
<sequence length="588" mass="66280">MKTKYIFGGMITAALTIFSSCSDFFDQDSDHVIFTDGHKLNEASDTIYSLTGIMTKMQALGDRTVLLGEVRGDLVDVTNAANADLRELAQFNISDENKYNSPKDYYAVINNCNLYISKADTTIRNSSNKPLFLKEYAAVKAYRAWTYLQLVLNYGRVPFYTVPITTKEQADAKYEEKGIVDLCNTLIADIAPLADVEMPGLGKIGVTDSRMLYFPIYMLLGDLNLWAGNYKEAATAYYKYITTANGSNSYFPISSSRVSWVGTDWLSARDSWSTQFYSETFTQDRGIVTMIAGDSIPSDGNYSQLRNIYNSNVDNDFKPSLVPSQSLIDLSARQVYCQLTNGGRDTIYAPSNLTMNRAGDLRLISCWSSYRGVYQGNTVTNQRISKFSSRNITVYRRATVYLRLAEALNRAGYPHFAYEILAQGVNNTIIERHVLPHCKTAADTAFVKSFNFPSGSSNGYIVEDIASGQIYYNTIGLHSRGSGYSDCNKYYMMPDDATLGEQERLDYQISKVEDMIVDEGALEFAFEGTRYYDLLRVALRRNDPDYLAGRIYARRGEDKTEEVKSEIKSDLSDMKNWFMSWEGKLGIR</sequence>
<evidence type="ECO:0000313" key="8">
    <source>
        <dbReference type="Proteomes" id="UP000714420"/>
    </source>
</evidence>
<dbReference type="Proteomes" id="UP000714420">
    <property type="component" value="Unassembled WGS sequence"/>
</dbReference>
<dbReference type="Gene3D" id="1.25.40.390">
    <property type="match status" value="1"/>
</dbReference>
<name>A0ABX2AKI2_9BACT</name>
<dbReference type="Pfam" id="PF07980">
    <property type="entry name" value="SusD_RagB"/>
    <property type="match status" value="1"/>
</dbReference>
<dbReference type="SUPFAM" id="SSF48452">
    <property type="entry name" value="TPR-like"/>
    <property type="match status" value="1"/>
</dbReference>
<evidence type="ECO:0000256" key="5">
    <source>
        <dbReference type="ARBA" id="ARBA00023237"/>
    </source>
</evidence>
<reference evidence="7 8" key="1">
    <citation type="submission" date="2020-05" db="EMBL/GenBank/DDBJ databases">
        <title>Distinct polysaccharide utilization as determinants for interspecies competition between intestinal Prevotella spp.</title>
        <authorList>
            <person name="Galvez E.J.C."/>
            <person name="Iljazovic A."/>
            <person name="Strowig T."/>
        </authorList>
    </citation>
    <scope>NUCLEOTIDE SEQUENCE [LARGE SCALE GENOMIC DNA]</scope>
    <source>
        <strain evidence="7 8">PMUR</strain>
    </source>
</reference>
<evidence type="ECO:0000256" key="2">
    <source>
        <dbReference type="ARBA" id="ARBA00006275"/>
    </source>
</evidence>
<keyword evidence="4" id="KW-0472">Membrane</keyword>
<comment type="similarity">
    <text evidence="2">Belongs to the SusD family.</text>
</comment>
<dbReference type="EMBL" id="JABKKF010000001">
    <property type="protein sequence ID" value="NPD91067.1"/>
    <property type="molecule type" value="Genomic_DNA"/>
</dbReference>
<evidence type="ECO:0000256" key="3">
    <source>
        <dbReference type="ARBA" id="ARBA00022729"/>
    </source>
</evidence>
<accession>A0ABX2AKI2</accession>